<dbReference type="Gene3D" id="1.10.12.10">
    <property type="entry name" value="Lyase 2-enoyl-coa Hydratase, Chain A, domain 2"/>
    <property type="match status" value="1"/>
</dbReference>
<dbReference type="Pfam" id="PF00378">
    <property type="entry name" value="ECH_1"/>
    <property type="match status" value="1"/>
</dbReference>
<comment type="similarity">
    <text evidence="1">Belongs to the enoyl-CoA hydratase/isomerase family.</text>
</comment>
<comment type="caution">
    <text evidence="2">The sequence shown here is derived from an EMBL/GenBank/DDBJ whole genome shotgun (WGS) entry which is preliminary data.</text>
</comment>
<dbReference type="InterPro" id="IPR051683">
    <property type="entry name" value="Enoyl-CoA_Hydratase/Isomerase"/>
</dbReference>
<dbReference type="CDD" id="cd06558">
    <property type="entry name" value="crotonase-like"/>
    <property type="match status" value="1"/>
</dbReference>
<dbReference type="NCBIfam" id="NF005879">
    <property type="entry name" value="PRK07827.1"/>
    <property type="match status" value="1"/>
</dbReference>
<dbReference type="InterPro" id="IPR029045">
    <property type="entry name" value="ClpP/crotonase-like_dom_sf"/>
</dbReference>
<accession>A0ABN2HZB1</accession>
<proteinExistence type="inferred from homology"/>
<dbReference type="InterPro" id="IPR001753">
    <property type="entry name" value="Enoyl-CoA_hydra/iso"/>
</dbReference>
<dbReference type="InterPro" id="IPR014748">
    <property type="entry name" value="Enoyl-CoA_hydra_C"/>
</dbReference>
<sequence>MSDELVHCEVDRAVATVTLDSPANRNALSSRLMTDLEGHLAAAAKDPGVRAVVLTHTGGTFCAGVDLKEASQGGPAGGTGRMLALMRSLVAMPKPVVARIDGHVRAGGLGLIGGCDIVVAGPASTFAFTEVRLGLAPAVISLTTLSRLDERAAARYFLTGEKFGAAEAARIGMVTVAAQDAGAETEAVLTGLRACSPQGLAESKALTTRSVLSTMDSEGDRVQEQSARLFASAEAAEGMQAFLQRRPPRWAAEAG</sequence>
<gene>
    <name evidence="2" type="ORF">GCM10009765_51610</name>
</gene>
<dbReference type="Gene3D" id="3.90.226.10">
    <property type="entry name" value="2-enoyl-CoA Hydratase, Chain A, domain 1"/>
    <property type="match status" value="1"/>
</dbReference>
<keyword evidence="3" id="KW-1185">Reference proteome</keyword>
<dbReference type="SUPFAM" id="SSF52096">
    <property type="entry name" value="ClpP/crotonase"/>
    <property type="match status" value="1"/>
</dbReference>
<evidence type="ECO:0000313" key="2">
    <source>
        <dbReference type="EMBL" id="GAA1696044.1"/>
    </source>
</evidence>
<organism evidence="2 3">
    <name type="scientific">Fodinicola feengrottensis</name>
    <dbReference type="NCBI Taxonomy" id="435914"/>
    <lineage>
        <taxon>Bacteria</taxon>
        <taxon>Bacillati</taxon>
        <taxon>Actinomycetota</taxon>
        <taxon>Actinomycetes</taxon>
        <taxon>Mycobacteriales</taxon>
        <taxon>Fodinicola</taxon>
    </lineage>
</organism>
<reference evidence="2 3" key="1">
    <citation type="journal article" date="2019" name="Int. J. Syst. Evol. Microbiol.">
        <title>The Global Catalogue of Microorganisms (GCM) 10K type strain sequencing project: providing services to taxonomists for standard genome sequencing and annotation.</title>
        <authorList>
            <consortium name="The Broad Institute Genomics Platform"/>
            <consortium name="The Broad Institute Genome Sequencing Center for Infectious Disease"/>
            <person name="Wu L."/>
            <person name="Ma J."/>
        </authorList>
    </citation>
    <scope>NUCLEOTIDE SEQUENCE [LARGE SCALE GENOMIC DNA]</scope>
    <source>
        <strain evidence="2 3">JCM 14718</strain>
    </source>
</reference>
<dbReference type="Proteomes" id="UP001500618">
    <property type="component" value="Unassembled WGS sequence"/>
</dbReference>
<evidence type="ECO:0000313" key="3">
    <source>
        <dbReference type="Proteomes" id="UP001500618"/>
    </source>
</evidence>
<dbReference type="RefSeq" id="WP_344313052.1">
    <property type="nucleotide sequence ID" value="NZ_BAAANY010000020.1"/>
</dbReference>
<dbReference type="PANTHER" id="PTHR42964">
    <property type="entry name" value="ENOYL-COA HYDRATASE"/>
    <property type="match status" value="1"/>
</dbReference>
<evidence type="ECO:0000256" key="1">
    <source>
        <dbReference type="ARBA" id="ARBA00005254"/>
    </source>
</evidence>
<dbReference type="PANTHER" id="PTHR42964:SF1">
    <property type="entry name" value="POLYKETIDE BIOSYNTHESIS ENOYL-COA HYDRATASE PKSH-RELATED"/>
    <property type="match status" value="1"/>
</dbReference>
<protein>
    <submittedName>
        <fullName evidence="2">Enoyl-CoA hydratase family protein</fullName>
    </submittedName>
</protein>
<name>A0ABN2HZB1_9ACTN</name>
<dbReference type="EMBL" id="BAAANY010000020">
    <property type="protein sequence ID" value="GAA1696044.1"/>
    <property type="molecule type" value="Genomic_DNA"/>
</dbReference>